<dbReference type="PANTHER" id="PTHR33170">
    <property type="entry name" value="DUF4283 DOMAIN-CONTAINING PROTEIN-RELATED"/>
    <property type="match status" value="1"/>
</dbReference>
<dbReference type="PANTHER" id="PTHR33170:SF2">
    <property type="entry name" value="OS12G0531500 PROTEIN"/>
    <property type="match status" value="1"/>
</dbReference>
<dbReference type="GO" id="GO:0003676">
    <property type="term" value="F:nucleic acid binding"/>
    <property type="evidence" value="ECO:0007669"/>
    <property type="project" value="InterPro"/>
</dbReference>
<feature type="region of interest" description="Disordered" evidence="2">
    <location>
        <begin position="141"/>
        <end position="249"/>
    </location>
</feature>
<dbReference type="PROSITE" id="PS50158">
    <property type="entry name" value="ZF_CCHC"/>
    <property type="match status" value="1"/>
</dbReference>
<dbReference type="Pfam" id="PF00098">
    <property type="entry name" value="zf-CCHC"/>
    <property type="match status" value="1"/>
</dbReference>
<dbReference type="EMBL" id="CM000147">
    <property type="protein sequence ID" value="EAZ16084.1"/>
    <property type="molecule type" value="Genomic_DNA"/>
</dbReference>
<dbReference type="InterPro" id="IPR036875">
    <property type="entry name" value="Znf_CCHC_sf"/>
</dbReference>
<dbReference type="AlphaFoldDB" id="A0A8J8YB08"/>
<feature type="region of interest" description="Disordered" evidence="2">
    <location>
        <begin position="771"/>
        <end position="800"/>
    </location>
</feature>
<evidence type="ECO:0000256" key="1">
    <source>
        <dbReference type="PROSITE-ProRule" id="PRU00047"/>
    </source>
</evidence>
<proteinExistence type="predicted"/>
<protein>
    <recommendedName>
        <fullName evidence="3">CCHC-type domain-containing protein</fullName>
    </recommendedName>
</protein>
<feature type="compositionally biased region" description="Basic and acidic residues" evidence="2">
    <location>
        <begin position="195"/>
        <end position="249"/>
    </location>
</feature>
<accession>A0A8J8YB08</accession>
<dbReference type="SMART" id="SM00343">
    <property type="entry name" value="ZnF_C2HC"/>
    <property type="match status" value="2"/>
</dbReference>
<reference evidence="4" key="1">
    <citation type="journal article" date="2005" name="PLoS Biol.">
        <title>The genomes of Oryza sativa: a history of duplications.</title>
        <authorList>
            <person name="Yu J."/>
            <person name="Wang J."/>
            <person name="Lin W."/>
            <person name="Li S."/>
            <person name="Li H."/>
            <person name="Zhou J."/>
            <person name="Ni P."/>
            <person name="Dong W."/>
            <person name="Hu S."/>
            <person name="Zeng C."/>
            <person name="Zhang J."/>
            <person name="Zhang Y."/>
            <person name="Li R."/>
            <person name="Xu Z."/>
            <person name="Li S."/>
            <person name="Li X."/>
            <person name="Zheng H."/>
            <person name="Cong L."/>
            <person name="Lin L."/>
            <person name="Yin J."/>
            <person name="Geng J."/>
            <person name="Li G."/>
            <person name="Shi J."/>
            <person name="Liu J."/>
            <person name="Lv H."/>
            <person name="Li J."/>
            <person name="Wang J."/>
            <person name="Deng Y."/>
            <person name="Ran L."/>
            <person name="Shi X."/>
            <person name="Wang X."/>
            <person name="Wu Q."/>
            <person name="Li C."/>
            <person name="Ren X."/>
            <person name="Wang J."/>
            <person name="Wang X."/>
            <person name="Li D."/>
            <person name="Liu D."/>
            <person name="Zhang X."/>
            <person name="Ji Z."/>
            <person name="Zhao W."/>
            <person name="Sun Y."/>
            <person name="Zhang Z."/>
            <person name="Bao J."/>
            <person name="Han Y."/>
            <person name="Dong L."/>
            <person name="Ji J."/>
            <person name="Chen P."/>
            <person name="Wu S."/>
            <person name="Liu J."/>
            <person name="Xiao Y."/>
            <person name="Bu D."/>
            <person name="Tan J."/>
            <person name="Yang L."/>
            <person name="Ye C."/>
            <person name="Zhang J."/>
            <person name="Xu J."/>
            <person name="Zhou Y."/>
            <person name="Yu Y."/>
            <person name="Zhang B."/>
            <person name="Zhuang S."/>
            <person name="Wei H."/>
            <person name="Liu B."/>
            <person name="Lei M."/>
            <person name="Yu H."/>
            <person name="Li Y."/>
            <person name="Xu H."/>
            <person name="Wei S."/>
            <person name="He X."/>
            <person name="Fang L."/>
            <person name="Zhang Z."/>
            <person name="Zhang Y."/>
            <person name="Huang X."/>
            <person name="Su Z."/>
            <person name="Tong W."/>
            <person name="Li J."/>
            <person name="Tong Z."/>
            <person name="Li S."/>
            <person name="Ye J."/>
            <person name="Wang L."/>
            <person name="Fang L."/>
            <person name="Lei T."/>
            <person name="Chen C."/>
            <person name="Chen H."/>
            <person name="Xu Z."/>
            <person name="Li H."/>
            <person name="Huang H."/>
            <person name="Zhang F."/>
            <person name="Xu H."/>
            <person name="Li N."/>
            <person name="Zhao C."/>
            <person name="Li S."/>
            <person name="Dong L."/>
            <person name="Huang Y."/>
            <person name="Li L."/>
            <person name="Xi Y."/>
            <person name="Qi Q."/>
            <person name="Li W."/>
            <person name="Zhang B."/>
            <person name="Hu W."/>
            <person name="Zhang Y."/>
            <person name="Tian X."/>
            <person name="Jiao Y."/>
            <person name="Liang X."/>
            <person name="Jin J."/>
            <person name="Gao L."/>
            <person name="Zheng W."/>
            <person name="Hao B."/>
            <person name="Liu S."/>
            <person name="Wang W."/>
            <person name="Yuan L."/>
            <person name="Cao M."/>
            <person name="McDermott J."/>
            <person name="Samudrala R."/>
            <person name="Wang J."/>
            <person name="Wong G.K."/>
            <person name="Yang H."/>
        </authorList>
    </citation>
    <scope>NUCLEOTIDE SEQUENCE [LARGE SCALE GENOMIC DNA]</scope>
</reference>
<dbReference type="GO" id="GO:0008270">
    <property type="term" value="F:zinc ion binding"/>
    <property type="evidence" value="ECO:0007669"/>
    <property type="project" value="UniProtKB-KW"/>
</dbReference>
<dbReference type="SUPFAM" id="SSF57756">
    <property type="entry name" value="Retrovirus zinc finger-like domains"/>
    <property type="match status" value="1"/>
</dbReference>
<keyword evidence="1" id="KW-0863">Zinc-finger</keyword>
<dbReference type="InterPro" id="IPR001878">
    <property type="entry name" value="Znf_CCHC"/>
</dbReference>
<sequence>MAESKATSTAALGRACLPERRPPSPATPKRGGNRDVSIGGKWCWNTHGLAQGPDTIHAGWSGGARGIRHGWSMRDLLPSPIKEVFLSASWVWVPKGGSLSPHLGFPATRREVVRFGATTRRIWRAPARLTDGRSFLEVAKGSMDRKPQFQRPDQWVPNKRRAFEEEGGGGNWGNRNLQEREERELRNRLMGQQQQREEGRWQQVERRGANKQWQGDRNREGGAWEGGDRRPTRGKEKLGEEGRSGPSQKEEIKCFNCGESGYHQVNCQKPPLCYVCKNPGHISSHCPVHVGGSSSNLSKLEVKLKGYGIPEQGFFSLNVDNLGVAEKGAQFRGILTVEKGAGSVQKVANEMSHLFREKNWDWNVKQISSNNFLIDFPSEDARRQVTKSGGFAKKQEIIRAISDIVGEFKEVDEKSLKGEGAVRIKVGCLDPSAINYSVIIYINDIGYKIKWEAEVDTEGTGSIDWGGTMMMMMLMIWMMITLQEERKVGVRMPKGVQRKRNLLRMQIAKEGLSVENEVGVTAKGEDPIESITVEKKADKAVVLWKSEEFSQPELFEQVSQEEDKSGDLLKRMDVDLKLGGVRLFTDEEGEKCAIPADSDIELMRAEEDDDSEQLDLESEAEIQLKEVNFQKVRHKKKQVSLVKRQSSRVKDKEVSVHLKAELRKSKMNMTSGMSSKNSYAIFHSVSQDYLINIARARGISLGDNSVEVRCNLDAICARELAQATIFDADKSLQQMAEKASLEEEGGQEVPPNGNSVILGFSVVEMENDQFVEGLKEENRDELDDADKESSDNLGDFDLHD</sequence>
<name>A0A8J8YB08_ORYSJ</name>
<feature type="domain" description="CCHC-type" evidence="3">
    <location>
        <begin position="273"/>
        <end position="287"/>
    </location>
</feature>
<evidence type="ECO:0000256" key="2">
    <source>
        <dbReference type="SAM" id="MobiDB-lite"/>
    </source>
</evidence>
<dbReference type="Proteomes" id="UP000007752">
    <property type="component" value="Chromosome 10"/>
</dbReference>
<reference evidence="4" key="2">
    <citation type="submission" date="2008-12" db="EMBL/GenBank/DDBJ databases">
        <title>Improved gene annotation of the rice (Oryza sativa) genomes.</title>
        <authorList>
            <person name="Wang J."/>
            <person name="Li R."/>
            <person name="Fan W."/>
            <person name="Huang Q."/>
            <person name="Zhang J."/>
            <person name="Zhou Y."/>
            <person name="Hu Y."/>
            <person name="Zi S."/>
            <person name="Li J."/>
            <person name="Ni P."/>
            <person name="Zheng H."/>
            <person name="Zhang Y."/>
            <person name="Zhao M."/>
            <person name="Hao Q."/>
            <person name="McDermott J."/>
            <person name="Samudrala R."/>
            <person name="Kristiansen K."/>
            <person name="Wong G.K.-S."/>
        </authorList>
    </citation>
    <scope>NUCLEOTIDE SEQUENCE</scope>
</reference>
<evidence type="ECO:0000313" key="4">
    <source>
        <dbReference type="EMBL" id="EAZ16084.1"/>
    </source>
</evidence>
<organism evidence="4">
    <name type="scientific">Oryza sativa subsp. japonica</name>
    <name type="common">Rice</name>
    <dbReference type="NCBI Taxonomy" id="39947"/>
    <lineage>
        <taxon>Eukaryota</taxon>
        <taxon>Viridiplantae</taxon>
        <taxon>Streptophyta</taxon>
        <taxon>Embryophyta</taxon>
        <taxon>Tracheophyta</taxon>
        <taxon>Spermatophyta</taxon>
        <taxon>Magnoliopsida</taxon>
        <taxon>Liliopsida</taxon>
        <taxon>Poales</taxon>
        <taxon>Poaceae</taxon>
        <taxon>BOP clade</taxon>
        <taxon>Oryzoideae</taxon>
        <taxon>Oryzeae</taxon>
        <taxon>Oryzinae</taxon>
        <taxon>Oryza</taxon>
        <taxon>Oryza sativa</taxon>
    </lineage>
</organism>
<feature type="compositionally biased region" description="Basic and acidic residues" evidence="2">
    <location>
        <begin position="177"/>
        <end position="187"/>
    </location>
</feature>
<dbReference type="Gene3D" id="4.10.60.10">
    <property type="entry name" value="Zinc finger, CCHC-type"/>
    <property type="match status" value="1"/>
</dbReference>
<keyword evidence="1" id="KW-0479">Metal-binding</keyword>
<gene>
    <name evidence="4" type="ORF">OsJ_31529</name>
</gene>
<feature type="compositionally biased region" description="Polar residues" evidence="2">
    <location>
        <begin position="1"/>
        <end position="10"/>
    </location>
</feature>
<evidence type="ECO:0000259" key="3">
    <source>
        <dbReference type="PROSITE" id="PS50158"/>
    </source>
</evidence>
<keyword evidence="1" id="KW-0862">Zinc</keyword>
<feature type="region of interest" description="Disordered" evidence="2">
    <location>
        <begin position="1"/>
        <end position="35"/>
    </location>
</feature>